<evidence type="ECO:0000256" key="1">
    <source>
        <dbReference type="SAM" id="MobiDB-lite"/>
    </source>
</evidence>
<evidence type="ECO:0000313" key="2">
    <source>
        <dbReference type="EMBL" id="CAI6345760.1"/>
    </source>
</evidence>
<comment type="caution">
    <text evidence="2">The sequence shown here is derived from an EMBL/GenBank/DDBJ whole genome shotgun (WGS) entry which is preliminary data.</text>
</comment>
<feature type="compositionally biased region" description="Basic and acidic residues" evidence="1">
    <location>
        <begin position="1"/>
        <end position="12"/>
    </location>
</feature>
<evidence type="ECO:0000313" key="3">
    <source>
        <dbReference type="Proteomes" id="UP001160148"/>
    </source>
</evidence>
<reference evidence="2 3" key="1">
    <citation type="submission" date="2023-01" db="EMBL/GenBank/DDBJ databases">
        <authorList>
            <person name="Whitehead M."/>
        </authorList>
    </citation>
    <scope>NUCLEOTIDE SEQUENCE [LARGE SCALE GENOMIC DNA]</scope>
</reference>
<organism evidence="2 3">
    <name type="scientific">Macrosiphum euphorbiae</name>
    <name type="common">potato aphid</name>
    <dbReference type="NCBI Taxonomy" id="13131"/>
    <lineage>
        <taxon>Eukaryota</taxon>
        <taxon>Metazoa</taxon>
        <taxon>Ecdysozoa</taxon>
        <taxon>Arthropoda</taxon>
        <taxon>Hexapoda</taxon>
        <taxon>Insecta</taxon>
        <taxon>Pterygota</taxon>
        <taxon>Neoptera</taxon>
        <taxon>Paraneoptera</taxon>
        <taxon>Hemiptera</taxon>
        <taxon>Sternorrhyncha</taxon>
        <taxon>Aphidomorpha</taxon>
        <taxon>Aphidoidea</taxon>
        <taxon>Aphididae</taxon>
        <taxon>Macrosiphini</taxon>
        <taxon>Macrosiphum</taxon>
    </lineage>
</organism>
<feature type="region of interest" description="Disordered" evidence="1">
    <location>
        <begin position="1"/>
        <end position="32"/>
    </location>
</feature>
<accession>A0AAV0VQ27</accession>
<protein>
    <submittedName>
        <fullName evidence="2">Uncharacterized protein</fullName>
    </submittedName>
</protein>
<sequence length="75" mass="9028">MASRSFDNEKPTLEATEDDPSKKKRKRKRKISLEEQEQICDEQIKHYKQIMREIEIAYIQSYRLLEDCINNNVPN</sequence>
<dbReference type="Proteomes" id="UP001160148">
    <property type="component" value="Unassembled WGS sequence"/>
</dbReference>
<dbReference type="EMBL" id="CARXXK010000001">
    <property type="protein sequence ID" value="CAI6345760.1"/>
    <property type="molecule type" value="Genomic_DNA"/>
</dbReference>
<keyword evidence="3" id="KW-1185">Reference proteome</keyword>
<name>A0AAV0VQ27_9HEMI</name>
<gene>
    <name evidence="2" type="ORF">MEUPH1_LOCUS2731</name>
</gene>
<proteinExistence type="predicted"/>
<dbReference type="AlphaFoldDB" id="A0AAV0VQ27"/>